<proteinExistence type="predicted"/>
<dbReference type="PROSITE" id="PS51742">
    <property type="entry name" value="PPC"/>
    <property type="match status" value="1"/>
</dbReference>
<reference evidence="3" key="1">
    <citation type="submission" date="2016-10" db="EMBL/GenBank/DDBJ databases">
        <authorList>
            <person name="Varghese N."/>
            <person name="Submissions S."/>
        </authorList>
    </citation>
    <scope>NUCLEOTIDE SEQUENCE [LARGE SCALE GENOMIC DNA]</scope>
    <source>
        <strain evidence="3">CGMCC 1.10121</strain>
    </source>
</reference>
<dbReference type="Gene3D" id="3.30.1330.80">
    <property type="entry name" value="Hypothetical protein, similar to alpha- acetolactate decarboxylase, domain 2"/>
    <property type="match status" value="1"/>
</dbReference>
<dbReference type="PANTHER" id="PTHR34988:SF1">
    <property type="entry name" value="DNA-BINDING PROTEIN"/>
    <property type="match status" value="1"/>
</dbReference>
<sequence>MNYREVTASREFVARLEHGADWREEIEEFAAREEIDAAWFTAMGAVQDAELWYYDQDDQEYQSVTFDEPLEVASCVGNVSLLDSEGQSPSGSRTQSDDGDHFAHTHVVLSRRSGQTLAGHLNAATVFAGEVHLRAFDEALEREHDDVTDLDLWL</sequence>
<evidence type="ECO:0000313" key="3">
    <source>
        <dbReference type="Proteomes" id="UP000199126"/>
    </source>
</evidence>
<dbReference type="PANTHER" id="PTHR34988">
    <property type="entry name" value="PROTEIN, PUTATIVE-RELATED"/>
    <property type="match status" value="1"/>
</dbReference>
<dbReference type="EMBL" id="FODV01000003">
    <property type="protein sequence ID" value="SEO59432.1"/>
    <property type="molecule type" value="Genomic_DNA"/>
</dbReference>
<dbReference type="InterPro" id="IPR025707">
    <property type="entry name" value="DNA_bp_PD1"/>
</dbReference>
<dbReference type="CDD" id="cd11378">
    <property type="entry name" value="DUF296"/>
    <property type="match status" value="1"/>
</dbReference>
<evidence type="ECO:0000259" key="1">
    <source>
        <dbReference type="PROSITE" id="PS51742"/>
    </source>
</evidence>
<keyword evidence="3" id="KW-1185">Reference proteome</keyword>
<dbReference type="OrthoDB" id="371648at2157"/>
<name>A0A1H8QYX5_9EURY</name>
<organism evidence="2 3">
    <name type="scientific">Halogranum amylolyticum</name>
    <dbReference type="NCBI Taxonomy" id="660520"/>
    <lineage>
        <taxon>Archaea</taxon>
        <taxon>Methanobacteriati</taxon>
        <taxon>Methanobacteriota</taxon>
        <taxon>Stenosarchaea group</taxon>
        <taxon>Halobacteria</taxon>
        <taxon>Halobacteriales</taxon>
        <taxon>Haloferacaceae</taxon>
    </lineage>
</organism>
<accession>A0A1H8QYX5</accession>
<dbReference type="Proteomes" id="UP000199126">
    <property type="component" value="Unassembled WGS sequence"/>
</dbReference>
<protein>
    <recommendedName>
        <fullName evidence="1">PPC domain-containing protein</fullName>
    </recommendedName>
</protein>
<dbReference type="PIRSF" id="PIRSF016702">
    <property type="entry name" value="DNA_bp_PD1"/>
    <property type="match status" value="1"/>
</dbReference>
<dbReference type="RefSeq" id="WP_089822738.1">
    <property type="nucleotide sequence ID" value="NZ_FODV01000003.1"/>
</dbReference>
<feature type="domain" description="PPC" evidence="1">
    <location>
        <begin position="6"/>
        <end position="154"/>
    </location>
</feature>
<dbReference type="Pfam" id="PF03479">
    <property type="entry name" value="PCC"/>
    <property type="match status" value="1"/>
</dbReference>
<gene>
    <name evidence="2" type="ORF">SAMN04487948_103399</name>
</gene>
<dbReference type="AlphaFoldDB" id="A0A1H8QYX5"/>
<dbReference type="SUPFAM" id="SSF117856">
    <property type="entry name" value="AF0104/ALDC/Ptd012-like"/>
    <property type="match status" value="1"/>
</dbReference>
<evidence type="ECO:0000313" key="2">
    <source>
        <dbReference type="EMBL" id="SEO59432.1"/>
    </source>
</evidence>
<dbReference type="InterPro" id="IPR005175">
    <property type="entry name" value="PPC_dom"/>
</dbReference>